<protein>
    <recommendedName>
        <fullName evidence="3">AsmA domain-containing protein</fullName>
    </recommendedName>
</protein>
<keyword evidence="2" id="KW-1133">Transmembrane helix</keyword>
<evidence type="ECO:0000313" key="4">
    <source>
        <dbReference type="EMBL" id="MBB3184174.1"/>
    </source>
</evidence>
<evidence type="ECO:0000313" key="5">
    <source>
        <dbReference type="Proteomes" id="UP000563050"/>
    </source>
</evidence>
<dbReference type="InterPro" id="IPR052894">
    <property type="entry name" value="AsmA-related"/>
</dbReference>
<dbReference type="GO" id="GO:0090313">
    <property type="term" value="P:regulation of protein targeting to membrane"/>
    <property type="evidence" value="ECO:0007669"/>
    <property type="project" value="TreeGrafter"/>
</dbReference>
<keyword evidence="5" id="KW-1185">Reference proteome</keyword>
<keyword evidence="2" id="KW-0472">Membrane</keyword>
<comment type="caution">
    <text evidence="4">The sequence shown here is derived from an EMBL/GenBank/DDBJ whole genome shotgun (WGS) entry which is preliminary data.</text>
</comment>
<feature type="compositionally biased region" description="Low complexity" evidence="1">
    <location>
        <begin position="135"/>
        <end position="150"/>
    </location>
</feature>
<dbReference type="EMBL" id="JACHXQ010000005">
    <property type="protein sequence ID" value="MBB3184174.1"/>
    <property type="molecule type" value="Genomic_DNA"/>
</dbReference>
<feature type="domain" description="AsmA" evidence="3">
    <location>
        <begin position="17"/>
        <end position="208"/>
    </location>
</feature>
<dbReference type="Pfam" id="PF05170">
    <property type="entry name" value="AsmA"/>
    <property type="match status" value="2"/>
</dbReference>
<dbReference type="PANTHER" id="PTHR30441:SF9">
    <property type="entry name" value="ASMA FAMILY PROTEIN YHJG"/>
    <property type="match status" value="1"/>
</dbReference>
<dbReference type="InterPro" id="IPR007844">
    <property type="entry name" value="AsmA"/>
</dbReference>
<evidence type="ECO:0000259" key="3">
    <source>
        <dbReference type="Pfam" id="PF05170"/>
    </source>
</evidence>
<keyword evidence="2" id="KW-0812">Transmembrane</keyword>
<dbReference type="GO" id="GO:0005886">
    <property type="term" value="C:plasma membrane"/>
    <property type="evidence" value="ECO:0007669"/>
    <property type="project" value="TreeGrafter"/>
</dbReference>
<dbReference type="PANTHER" id="PTHR30441">
    <property type="entry name" value="DUF748 DOMAIN-CONTAINING PROTEIN"/>
    <property type="match status" value="1"/>
</dbReference>
<proteinExistence type="predicted"/>
<feature type="transmembrane region" description="Helical" evidence="2">
    <location>
        <begin position="12"/>
        <end position="32"/>
    </location>
</feature>
<organism evidence="4 5">
    <name type="scientific">Halomonas fontilapidosi</name>
    <dbReference type="NCBI Taxonomy" id="616675"/>
    <lineage>
        <taxon>Bacteria</taxon>
        <taxon>Pseudomonadati</taxon>
        <taxon>Pseudomonadota</taxon>
        <taxon>Gammaproteobacteria</taxon>
        <taxon>Oceanospirillales</taxon>
        <taxon>Halomonadaceae</taxon>
        <taxon>Halomonas</taxon>
    </lineage>
</organism>
<gene>
    <name evidence="4" type="ORF">FHR95_001735</name>
</gene>
<evidence type="ECO:0000256" key="2">
    <source>
        <dbReference type="SAM" id="Phobius"/>
    </source>
</evidence>
<feature type="domain" description="AsmA" evidence="3">
    <location>
        <begin position="870"/>
        <end position="1171"/>
    </location>
</feature>
<accession>A0A7W5GZ61</accession>
<sequence>MAHASSRHRHRWWLVPLIVVVLGVAAVALMPWNFLKPVITDQIETTTGRSAAIHGAVTVDLFPTPRLSLHDVELDNPSWATSPRMFTAQRVSVSPSLGDLVRGELVLEGIAIEGLTLNLEQRPEAPGNWLFVDKAASPPSQGGEPPSEGATASPLRIRHLSVSESEIRYLPAESDTPLELTLRSLEMQADDDTLHSQAALTFQEQPFALQAETDSLGAFMDEAQAFAGEFSLSADESRLLATFEVPEAPALTRFQADGELSVRGLADWLSRWGLPPIGLERLDIASRLERQGSEWQFSDIDSEAGGSHVTGELQMTTGGDAPTLNGQLQAPTLDVAALRAALPESGQETTEISLPVLPALRGELDLSVERLTLEQGVVEDIHSRITLAEHTLSLDSVSFAIADSHVEAEASLTSRPDTLAAEARLTLQNLSQDTLDIPLGPDDRLDAELAFELQPIEQRPTFERETLLANLRIANSRFSYRNETAGSDLEATLETRGEGEPPGLFLGLSGTLTDKPLEMALRGDPLTDLVNLETGAWQHDYRLEAEATSEGLHARVDTRLDSLLQPGTLEGEVMLDADSGRALEAWIGPILPPLPEFRLAGRLRRDNAQWSATGLDGEIASTRISGRVEFHNAERPRVNADLEAGRIDLARIIPATVEANEDNRGNALLAPLRGVDGQFDLEAQALVLPNGLELRDPALNADLEEGRFLADPLRFRIGEGSLAGSLALDANAQPASGRLDVNLDQIALSQLTDTFTPIEDRLGRVSGNLHLEMRETLAAERRDDLLLPFIGQLTLEPSELRFSDPQAGTELMLSLETRGLDEGEQAFQLNGEGRYDGAPASLSLQGDPLLDARDPDRPYAVDLEATVVDTRLRLQGTLRRPLALAGLDLELALEGPNPQRLNRLLGVPLPQLPAYAVSGNLALDNQRWRLTEMEGMVGDSDLNGWLALDGGVRPPHLAGELTSRHLDIKDLGILAGATPATNEGERPDDRFLLPDDPIISDAWQAVSADVSFRGQSVRAGDVPLSNVVIDFLLEEGRGQFEPVGFGVGEGSVDLILDLDAGTQPPSGTLQVEVQGVDLNDALRHWELGDESVGIIGGRGKLWVEGASIAELLASSDGGVVLLMTGGRLEALLVELAGLDAGQTFLSWVRDRDAIPIDCAYADLQARNGVTELDTFLVDTNDTTFTIGGQVDLNTERLDISIIPHPKDPSLLVGRSPLHMGGTFDDIDTAVHGERLAIRTGASATLAAVAGPIAALLPLVDVGTGIDRDYCQGLISRSREAIDEGNIE</sequence>
<dbReference type="Proteomes" id="UP000563050">
    <property type="component" value="Unassembled WGS sequence"/>
</dbReference>
<reference evidence="4 5" key="1">
    <citation type="submission" date="2020-08" db="EMBL/GenBank/DDBJ databases">
        <title>Genomic Encyclopedia of Type Strains, Phase III (KMG-III): the genomes of soil and plant-associated and newly described type strains.</title>
        <authorList>
            <person name="Whitman W."/>
        </authorList>
    </citation>
    <scope>NUCLEOTIDE SEQUENCE [LARGE SCALE GENOMIC DNA]</scope>
    <source>
        <strain evidence="4 5">CECT 7341</strain>
    </source>
</reference>
<feature type="region of interest" description="Disordered" evidence="1">
    <location>
        <begin position="133"/>
        <end position="153"/>
    </location>
</feature>
<name>A0A7W5GZ61_9GAMM</name>
<evidence type="ECO:0000256" key="1">
    <source>
        <dbReference type="SAM" id="MobiDB-lite"/>
    </source>
</evidence>
<dbReference type="RefSeq" id="WP_183314103.1">
    <property type="nucleotide sequence ID" value="NZ_JACHXQ010000005.1"/>
</dbReference>